<reference evidence="4 5" key="1">
    <citation type="submission" date="2017-03" db="EMBL/GenBank/DDBJ databases">
        <title>Genomic insights into Mycobacterium simiae human colonization.</title>
        <authorList>
            <person name="Steffani J.L."/>
            <person name="Brunck M.E."/>
            <person name="Cruz E."/>
            <person name="Montiel R."/>
            <person name="Barona F."/>
        </authorList>
    </citation>
    <scope>NUCLEOTIDE SEQUENCE [LARGE SCALE GENOMIC DNA]</scope>
    <source>
        <strain evidence="4 5">MsiGto</strain>
    </source>
</reference>
<feature type="domain" description="PknH-like extracellular" evidence="3">
    <location>
        <begin position="250"/>
        <end position="436"/>
    </location>
</feature>
<name>A0A1X0XPQ5_MYCSI</name>
<keyword evidence="2" id="KW-0812">Transmembrane</keyword>
<organism evidence="4 5">
    <name type="scientific">Mycobacterium simiae</name>
    <name type="common">Mycobacterium habana</name>
    <dbReference type="NCBI Taxonomy" id="1784"/>
    <lineage>
        <taxon>Bacteria</taxon>
        <taxon>Bacillati</taxon>
        <taxon>Actinomycetota</taxon>
        <taxon>Actinomycetes</taxon>
        <taxon>Mycobacteriales</taxon>
        <taxon>Mycobacteriaceae</taxon>
        <taxon>Mycobacterium</taxon>
        <taxon>Mycobacterium simiae complex</taxon>
    </lineage>
</organism>
<evidence type="ECO:0000259" key="3">
    <source>
        <dbReference type="Pfam" id="PF14032"/>
    </source>
</evidence>
<keyword evidence="2" id="KW-0472">Membrane</keyword>
<dbReference type="Pfam" id="PF14032">
    <property type="entry name" value="PknH_C"/>
    <property type="match status" value="1"/>
</dbReference>
<dbReference type="EMBL" id="MZZM01000033">
    <property type="protein sequence ID" value="ORJ54894.1"/>
    <property type="molecule type" value="Genomic_DNA"/>
</dbReference>
<keyword evidence="5" id="KW-1185">Reference proteome</keyword>
<gene>
    <name evidence="4" type="ORF">B5M45_26805</name>
</gene>
<evidence type="ECO:0000313" key="5">
    <source>
        <dbReference type="Proteomes" id="UP000193040"/>
    </source>
</evidence>
<feature type="transmembrane region" description="Helical" evidence="2">
    <location>
        <begin position="191"/>
        <end position="212"/>
    </location>
</feature>
<feature type="compositionally biased region" description="Polar residues" evidence="1">
    <location>
        <begin position="109"/>
        <end position="118"/>
    </location>
</feature>
<dbReference type="Gene3D" id="3.40.1000.70">
    <property type="entry name" value="PknH-like extracellular domain"/>
    <property type="match status" value="1"/>
</dbReference>
<feature type="region of interest" description="Disordered" evidence="1">
    <location>
        <begin position="85"/>
        <end position="144"/>
    </location>
</feature>
<evidence type="ECO:0000256" key="2">
    <source>
        <dbReference type="SAM" id="Phobius"/>
    </source>
</evidence>
<keyword evidence="2" id="KW-1133">Transmembrane helix</keyword>
<protein>
    <recommendedName>
        <fullName evidence="3">PknH-like extracellular domain-containing protein</fullName>
    </recommendedName>
</protein>
<dbReference type="Proteomes" id="UP000193040">
    <property type="component" value="Unassembled WGS sequence"/>
</dbReference>
<proteinExistence type="predicted"/>
<dbReference type="InterPro" id="IPR038232">
    <property type="entry name" value="PknH-like_Extracell_sf"/>
</dbReference>
<feature type="region of interest" description="Disordered" evidence="1">
    <location>
        <begin position="221"/>
        <end position="246"/>
    </location>
</feature>
<evidence type="ECO:0000256" key="1">
    <source>
        <dbReference type="SAM" id="MobiDB-lite"/>
    </source>
</evidence>
<feature type="compositionally biased region" description="Polar residues" evidence="1">
    <location>
        <begin position="230"/>
        <end position="245"/>
    </location>
</feature>
<comment type="caution">
    <text evidence="4">The sequence shown here is derived from an EMBL/GenBank/DDBJ whole genome shotgun (WGS) entry which is preliminary data.</text>
</comment>
<dbReference type="InterPro" id="IPR026954">
    <property type="entry name" value="PknH-like_Extracell"/>
</dbReference>
<dbReference type="AlphaFoldDB" id="A0A1X0XPQ5"/>
<accession>A0A1X0XPQ5</accession>
<sequence length="440" mass="46134">MYGCCVLVRCFLWSSRVVLRRSFGRFSLLGLVDTDADATNKTTVVQCYEPLRYVFCCGLIQSMHDSAAASEGFTPRLGQTPAAIQRPTAHPATSPIPEGQQMPHHANPPLSTAQTAPPSGNAAMRNGYQPAAMPPMGPGPGEEATVVLPRRPLGFAGGPPPVRPLPPAPSWGAGPGYPAAIAAPRHQRFPLWARIGAAAAVIVAIVAAGIVINVASSPDDMGSVAVTRSPRPSSTQASPSPTRQAAATVPLSALPGLLLDVATISSIEGATNIAPTPDAGSDDVAYSGVNTDRPECGEIQIPALESELEGTGWVGIRTQSLQDPKVVEHLDNSAAIYFTTATAASDFVAKQAAAWPKCNGATLRLLERGQPDSIWMASTVANRDGMLSIINTQEGAGGWQCQRAMTARNNIVIDVRSCGNNRTDQGLKIATRMADRVNPR</sequence>
<feature type="region of interest" description="Disordered" evidence="1">
    <location>
        <begin position="271"/>
        <end position="291"/>
    </location>
</feature>
<evidence type="ECO:0000313" key="4">
    <source>
        <dbReference type="EMBL" id="ORJ54894.1"/>
    </source>
</evidence>